<feature type="region of interest" description="Disordered" evidence="1">
    <location>
        <begin position="1"/>
        <end position="60"/>
    </location>
</feature>
<proteinExistence type="predicted"/>
<sequence length="280" mass="30706">MLRQSRNQALLPSENSGERGDRALEERHLGGEGKMAAPTRKSQGSITIVSDDEGEGQGEQMSVDFESGLPARPLYTKDGRLMQFILRLVSPMLHKVQEWEVENQTVFKADKQVELMDSSGEVMRGTMCGEASGDGKAVYPVTEGELSTSRGAGSALEHIEEELLDYEDEEEVEEVERGHQRALQKDGTLEISHMVTKKAVQSDRPLGGHHQVFVTGNLPRDEEHRTKSVRVGCSNVGFDGVKKISGKDMGSQTMVYDKIEGRDASIQVGSGSEEVSGKSR</sequence>
<evidence type="ECO:0000313" key="2">
    <source>
        <dbReference type="EMBL" id="KAJ1174471.1"/>
    </source>
</evidence>
<reference evidence="2" key="1">
    <citation type="journal article" date="2022" name="bioRxiv">
        <title>Sequencing and chromosome-scale assembly of the giantPleurodeles waltlgenome.</title>
        <authorList>
            <person name="Brown T."/>
            <person name="Elewa A."/>
            <person name="Iarovenko S."/>
            <person name="Subramanian E."/>
            <person name="Araus A.J."/>
            <person name="Petzold A."/>
            <person name="Susuki M."/>
            <person name="Suzuki K.-i.T."/>
            <person name="Hayashi T."/>
            <person name="Toyoda A."/>
            <person name="Oliveira C."/>
            <person name="Osipova E."/>
            <person name="Leigh N.D."/>
            <person name="Simon A."/>
            <person name="Yun M.H."/>
        </authorList>
    </citation>
    <scope>NUCLEOTIDE SEQUENCE</scope>
    <source>
        <strain evidence="2">20211129_DDA</strain>
        <tissue evidence="2">Liver</tissue>
    </source>
</reference>
<evidence type="ECO:0000313" key="3">
    <source>
        <dbReference type="Proteomes" id="UP001066276"/>
    </source>
</evidence>
<dbReference type="Proteomes" id="UP001066276">
    <property type="component" value="Chromosome 4_1"/>
</dbReference>
<name>A0AAV7TDV2_PLEWA</name>
<dbReference type="AlphaFoldDB" id="A0AAV7TDV2"/>
<comment type="caution">
    <text evidence="2">The sequence shown here is derived from an EMBL/GenBank/DDBJ whole genome shotgun (WGS) entry which is preliminary data.</text>
</comment>
<feature type="compositionally biased region" description="Polar residues" evidence="1">
    <location>
        <begin position="1"/>
        <end position="15"/>
    </location>
</feature>
<dbReference type="EMBL" id="JANPWB010000007">
    <property type="protein sequence ID" value="KAJ1174471.1"/>
    <property type="molecule type" value="Genomic_DNA"/>
</dbReference>
<gene>
    <name evidence="2" type="ORF">NDU88_006292</name>
</gene>
<accession>A0AAV7TDV2</accession>
<evidence type="ECO:0000256" key="1">
    <source>
        <dbReference type="SAM" id="MobiDB-lite"/>
    </source>
</evidence>
<feature type="compositionally biased region" description="Basic and acidic residues" evidence="1">
    <location>
        <begin position="16"/>
        <end position="31"/>
    </location>
</feature>
<keyword evidence="3" id="KW-1185">Reference proteome</keyword>
<feature type="region of interest" description="Disordered" evidence="1">
    <location>
        <begin position="260"/>
        <end position="280"/>
    </location>
</feature>
<protein>
    <submittedName>
        <fullName evidence="2">Uncharacterized protein</fullName>
    </submittedName>
</protein>
<organism evidence="2 3">
    <name type="scientific">Pleurodeles waltl</name>
    <name type="common">Iberian ribbed newt</name>
    <dbReference type="NCBI Taxonomy" id="8319"/>
    <lineage>
        <taxon>Eukaryota</taxon>
        <taxon>Metazoa</taxon>
        <taxon>Chordata</taxon>
        <taxon>Craniata</taxon>
        <taxon>Vertebrata</taxon>
        <taxon>Euteleostomi</taxon>
        <taxon>Amphibia</taxon>
        <taxon>Batrachia</taxon>
        <taxon>Caudata</taxon>
        <taxon>Salamandroidea</taxon>
        <taxon>Salamandridae</taxon>
        <taxon>Pleurodelinae</taxon>
        <taxon>Pleurodeles</taxon>
    </lineage>
</organism>